<dbReference type="EMBL" id="GEGO01006906">
    <property type="protein sequence ID" value="JAR88498.1"/>
    <property type="molecule type" value="Transcribed_RNA"/>
</dbReference>
<feature type="transmembrane region" description="Helical" evidence="1">
    <location>
        <begin position="12"/>
        <end position="32"/>
    </location>
</feature>
<accession>A0A147BCJ9</accession>
<keyword evidence="1" id="KW-1133">Transmembrane helix</keyword>
<dbReference type="AlphaFoldDB" id="A0A147BCJ9"/>
<evidence type="ECO:0000313" key="2">
    <source>
        <dbReference type="EMBL" id="JAR88498.1"/>
    </source>
</evidence>
<proteinExistence type="predicted"/>
<keyword evidence="1" id="KW-0472">Membrane</keyword>
<protein>
    <submittedName>
        <fullName evidence="2">Uncharacterized protein</fullName>
    </submittedName>
</protein>
<sequence length="122" mass="13622">MPCVQCPLFLERFVPLCLSFSLVCFWVLSFLLPSMSGRGLLSLVFHGCVGGVLFVSRMLLLFVACPPFFSWVFRSSWGAIHARVTCSIRSSVVNSLTFTRDSIDREHGAAQTGSIFSFFNRT</sequence>
<feature type="transmembrane region" description="Helical" evidence="1">
    <location>
        <begin position="44"/>
        <end position="69"/>
    </location>
</feature>
<reference evidence="2" key="1">
    <citation type="journal article" date="2018" name="PLoS Negl. Trop. Dis.">
        <title>Sialome diversity of ticks revealed by RNAseq of single tick salivary glands.</title>
        <authorList>
            <person name="Perner J."/>
            <person name="Kropackova S."/>
            <person name="Kopacek P."/>
            <person name="Ribeiro J.M."/>
        </authorList>
    </citation>
    <scope>NUCLEOTIDE SEQUENCE</scope>
    <source>
        <strain evidence="2">Siblings of single egg batch collected in Ceske Budejovice</strain>
        <tissue evidence="2">Salivary glands</tissue>
    </source>
</reference>
<name>A0A147BCJ9_IXORI</name>
<evidence type="ECO:0000256" key="1">
    <source>
        <dbReference type="SAM" id="Phobius"/>
    </source>
</evidence>
<organism evidence="2">
    <name type="scientific">Ixodes ricinus</name>
    <name type="common">Common tick</name>
    <name type="synonym">Acarus ricinus</name>
    <dbReference type="NCBI Taxonomy" id="34613"/>
    <lineage>
        <taxon>Eukaryota</taxon>
        <taxon>Metazoa</taxon>
        <taxon>Ecdysozoa</taxon>
        <taxon>Arthropoda</taxon>
        <taxon>Chelicerata</taxon>
        <taxon>Arachnida</taxon>
        <taxon>Acari</taxon>
        <taxon>Parasitiformes</taxon>
        <taxon>Ixodida</taxon>
        <taxon>Ixodoidea</taxon>
        <taxon>Ixodidae</taxon>
        <taxon>Ixodinae</taxon>
        <taxon>Ixodes</taxon>
    </lineage>
</organism>
<keyword evidence="1" id="KW-0812">Transmembrane</keyword>